<proteinExistence type="predicted"/>
<dbReference type="InterPro" id="IPR036390">
    <property type="entry name" value="WH_DNA-bd_sf"/>
</dbReference>
<feature type="region of interest" description="Disordered" evidence="1">
    <location>
        <begin position="61"/>
        <end position="138"/>
    </location>
</feature>
<dbReference type="GO" id="GO:0071163">
    <property type="term" value="P:DNA replication preinitiation complex assembly"/>
    <property type="evidence" value="ECO:0007669"/>
    <property type="project" value="InterPro"/>
</dbReference>
<dbReference type="InterPro" id="IPR014939">
    <property type="entry name" value="CDT1_Gemini-bd-like"/>
</dbReference>
<keyword evidence="4" id="KW-1185">Reference proteome</keyword>
<dbReference type="OrthoDB" id="341730at2759"/>
<dbReference type="SMART" id="SM01075">
    <property type="entry name" value="CDT1"/>
    <property type="match status" value="1"/>
</dbReference>
<feature type="region of interest" description="Disordered" evidence="1">
    <location>
        <begin position="1"/>
        <end position="30"/>
    </location>
</feature>
<sequence length="362" mass="40232">MPQVTNSNAIPDGLARVTRPNSSSGGANKRLSKLCFPKRIYFLMEVNSNYFLLPSPERNPYRIKTPQQKTAKPPHQWLPGPQTSPLPASKMSVEPPQATWPANLPGDGSFLGRRTPPGPHHPPPSATPALPHRKSNPRVLKRTSFPKSTLVEFFNCLDTSIRLLRIRGTMSTFSNISPQIQSLTNRTFTYVHLAQLKYILPEAIELEKISLFDERTCCMKPDLLVTIDVNGIECDEKTTKSEITNVGLSLRKLFRGRIAKFYEDHPEGDDIPQEMLPEPFNRKQQGLCQAIMTGVPYSSSSGINDTPIDELRAEPVAPAPASHLSRSSRRSFSNKVFSSKVLNDPTQYSSVDSLSVGSLIVI</sequence>
<dbReference type="GO" id="GO:0005634">
    <property type="term" value="C:nucleus"/>
    <property type="evidence" value="ECO:0007669"/>
    <property type="project" value="TreeGrafter"/>
</dbReference>
<dbReference type="GO" id="GO:0000278">
    <property type="term" value="P:mitotic cell cycle"/>
    <property type="evidence" value="ECO:0007669"/>
    <property type="project" value="TreeGrafter"/>
</dbReference>
<gene>
    <name evidence="3" type="ORF">Tsubulata_002822</name>
</gene>
<dbReference type="CDD" id="cd08674">
    <property type="entry name" value="Cdt1_m"/>
    <property type="match status" value="1"/>
</dbReference>
<evidence type="ECO:0000313" key="3">
    <source>
        <dbReference type="EMBL" id="KAJ4822104.1"/>
    </source>
</evidence>
<feature type="compositionally biased region" description="Pro residues" evidence="1">
    <location>
        <begin position="116"/>
        <end position="126"/>
    </location>
</feature>
<dbReference type="AlphaFoldDB" id="A0A9Q0IYX3"/>
<name>A0A9Q0IYX3_9ROSI</name>
<dbReference type="EMBL" id="JAKUCV010007755">
    <property type="protein sequence ID" value="KAJ4822104.1"/>
    <property type="molecule type" value="Genomic_DNA"/>
</dbReference>
<evidence type="ECO:0000256" key="1">
    <source>
        <dbReference type="SAM" id="MobiDB-lite"/>
    </source>
</evidence>
<dbReference type="Proteomes" id="UP001141552">
    <property type="component" value="Unassembled WGS sequence"/>
</dbReference>
<dbReference type="GO" id="GO:0003677">
    <property type="term" value="F:DNA binding"/>
    <property type="evidence" value="ECO:0007669"/>
    <property type="project" value="InterPro"/>
</dbReference>
<dbReference type="SUPFAM" id="SSF46785">
    <property type="entry name" value="Winged helix' DNA-binding domain"/>
    <property type="match status" value="1"/>
</dbReference>
<dbReference type="PANTHER" id="PTHR28637:SF1">
    <property type="entry name" value="DNA REPLICATION FACTOR CDT1"/>
    <property type="match status" value="1"/>
</dbReference>
<dbReference type="PANTHER" id="PTHR28637">
    <property type="entry name" value="DNA REPLICATION FACTOR CDT1"/>
    <property type="match status" value="1"/>
</dbReference>
<dbReference type="GO" id="GO:0000076">
    <property type="term" value="P:DNA replication checkpoint signaling"/>
    <property type="evidence" value="ECO:0007669"/>
    <property type="project" value="TreeGrafter"/>
</dbReference>
<comment type="caution">
    <text evidence="3">The sequence shown here is derived from an EMBL/GenBank/DDBJ whole genome shotgun (WGS) entry which is preliminary data.</text>
</comment>
<protein>
    <recommendedName>
        <fullName evidence="2">CDT1 Geminin-binding domain-containing protein</fullName>
    </recommendedName>
</protein>
<dbReference type="GO" id="GO:0030174">
    <property type="term" value="P:regulation of DNA-templated DNA replication initiation"/>
    <property type="evidence" value="ECO:0007669"/>
    <property type="project" value="InterPro"/>
</dbReference>
<dbReference type="Pfam" id="PF08839">
    <property type="entry name" value="CDT1"/>
    <property type="match status" value="1"/>
</dbReference>
<reference evidence="3" key="2">
    <citation type="journal article" date="2023" name="Plants (Basel)">
        <title>Annotation of the Turnera subulata (Passifloraceae) Draft Genome Reveals the S-Locus Evolved after the Divergence of Turneroideae from Passifloroideae in a Stepwise Manner.</title>
        <authorList>
            <person name="Henning P.M."/>
            <person name="Roalson E.H."/>
            <person name="Mir W."/>
            <person name="McCubbin A.G."/>
            <person name="Shore J.S."/>
        </authorList>
    </citation>
    <scope>NUCLEOTIDE SEQUENCE</scope>
    <source>
        <strain evidence="3">F60SS</strain>
    </source>
</reference>
<dbReference type="InterPro" id="IPR045173">
    <property type="entry name" value="Cdt1"/>
</dbReference>
<dbReference type="GO" id="GO:0070182">
    <property type="term" value="F:DNA polymerase binding"/>
    <property type="evidence" value="ECO:0007669"/>
    <property type="project" value="TreeGrafter"/>
</dbReference>
<feature type="domain" description="CDT1 Geminin-binding" evidence="2">
    <location>
        <begin position="145"/>
        <end position="278"/>
    </location>
</feature>
<evidence type="ECO:0000259" key="2">
    <source>
        <dbReference type="SMART" id="SM01075"/>
    </source>
</evidence>
<accession>A0A9Q0IYX3</accession>
<organism evidence="3 4">
    <name type="scientific">Turnera subulata</name>
    <dbReference type="NCBI Taxonomy" id="218843"/>
    <lineage>
        <taxon>Eukaryota</taxon>
        <taxon>Viridiplantae</taxon>
        <taxon>Streptophyta</taxon>
        <taxon>Embryophyta</taxon>
        <taxon>Tracheophyta</taxon>
        <taxon>Spermatophyta</taxon>
        <taxon>Magnoliopsida</taxon>
        <taxon>eudicotyledons</taxon>
        <taxon>Gunneridae</taxon>
        <taxon>Pentapetalae</taxon>
        <taxon>rosids</taxon>
        <taxon>fabids</taxon>
        <taxon>Malpighiales</taxon>
        <taxon>Passifloraceae</taxon>
        <taxon>Turnera</taxon>
    </lineage>
</organism>
<reference evidence="3" key="1">
    <citation type="submission" date="2022-02" db="EMBL/GenBank/DDBJ databases">
        <authorList>
            <person name="Henning P.M."/>
            <person name="McCubbin A.G."/>
            <person name="Shore J.S."/>
        </authorList>
    </citation>
    <scope>NUCLEOTIDE SEQUENCE</scope>
    <source>
        <strain evidence="3">F60SS</strain>
        <tissue evidence="3">Leaves</tissue>
    </source>
</reference>
<evidence type="ECO:0000313" key="4">
    <source>
        <dbReference type="Proteomes" id="UP001141552"/>
    </source>
</evidence>